<dbReference type="AlphaFoldDB" id="A0A2G2ZHJ7"/>
<protein>
    <recommendedName>
        <fullName evidence="1">Bet v I/Major latex protein domain-containing protein</fullName>
    </recommendedName>
</protein>
<proteinExistence type="predicted"/>
<dbReference type="Proteomes" id="UP000222542">
    <property type="component" value="Unassembled WGS sequence"/>
</dbReference>
<feature type="domain" description="Bet v I/Major latex protein" evidence="1">
    <location>
        <begin position="2"/>
        <end position="147"/>
    </location>
</feature>
<organism evidence="2 3">
    <name type="scientific">Capsicum annuum</name>
    <name type="common">Capsicum pepper</name>
    <dbReference type="NCBI Taxonomy" id="4072"/>
    <lineage>
        <taxon>Eukaryota</taxon>
        <taxon>Viridiplantae</taxon>
        <taxon>Streptophyta</taxon>
        <taxon>Embryophyta</taxon>
        <taxon>Tracheophyta</taxon>
        <taxon>Spermatophyta</taxon>
        <taxon>Magnoliopsida</taxon>
        <taxon>eudicotyledons</taxon>
        <taxon>Gunneridae</taxon>
        <taxon>Pentapetalae</taxon>
        <taxon>asterids</taxon>
        <taxon>lamiids</taxon>
        <taxon>Solanales</taxon>
        <taxon>Solanaceae</taxon>
        <taxon>Solanoideae</taxon>
        <taxon>Capsiceae</taxon>
        <taxon>Capsicum</taxon>
    </lineage>
</organism>
<reference evidence="2 3" key="2">
    <citation type="journal article" date="2017" name="Genome Biol.">
        <title>New reference genome sequences of hot pepper reveal the massive evolution of plant disease-resistance genes by retroduplication.</title>
        <authorList>
            <person name="Kim S."/>
            <person name="Park J."/>
            <person name="Yeom S.I."/>
            <person name="Kim Y.M."/>
            <person name="Seo E."/>
            <person name="Kim K.T."/>
            <person name="Kim M.S."/>
            <person name="Lee J.M."/>
            <person name="Cheong K."/>
            <person name="Shin H.S."/>
            <person name="Kim S.B."/>
            <person name="Han K."/>
            <person name="Lee J."/>
            <person name="Park M."/>
            <person name="Lee H.A."/>
            <person name="Lee H.Y."/>
            <person name="Lee Y."/>
            <person name="Oh S."/>
            <person name="Lee J.H."/>
            <person name="Choi E."/>
            <person name="Choi E."/>
            <person name="Lee S.E."/>
            <person name="Jeon J."/>
            <person name="Kim H."/>
            <person name="Choi G."/>
            <person name="Song H."/>
            <person name="Lee J."/>
            <person name="Lee S.C."/>
            <person name="Kwon J.K."/>
            <person name="Lee H.Y."/>
            <person name="Koo N."/>
            <person name="Hong Y."/>
            <person name="Kim R.W."/>
            <person name="Kang W.H."/>
            <person name="Huh J.H."/>
            <person name="Kang B.C."/>
            <person name="Yang T.J."/>
            <person name="Lee Y.H."/>
            <person name="Bennetzen J.L."/>
            <person name="Choi D."/>
        </authorList>
    </citation>
    <scope>NUCLEOTIDE SEQUENCE [LARGE SCALE GENOMIC DNA]</scope>
    <source>
        <strain evidence="3">cv. CM334</strain>
    </source>
</reference>
<dbReference type="Pfam" id="PF00407">
    <property type="entry name" value="Bet_v_1"/>
    <property type="match status" value="1"/>
</dbReference>
<reference evidence="2 3" key="1">
    <citation type="journal article" date="2014" name="Nat. Genet.">
        <title>Genome sequence of the hot pepper provides insights into the evolution of pungency in Capsicum species.</title>
        <authorList>
            <person name="Kim S."/>
            <person name="Park M."/>
            <person name="Yeom S.I."/>
            <person name="Kim Y.M."/>
            <person name="Lee J.M."/>
            <person name="Lee H.A."/>
            <person name="Seo E."/>
            <person name="Choi J."/>
            <person name="Cheong K."/>
            <person name="Kim K.T."/>
            <person name="Jung K."/>
            <person name="Lee G.W."/>
            <person name="Oh S.K."/>
            <person name="Bae C."/>
            <person name="Kim S.B."/>
            <person name="Lee H.Y."/>
            <person name="Kim S.Y."/>
            <person name="Kim M.S."/>
            <person name="Kang B.C."/>
            <person name="Jo Y.D."/>
            <person name="Yang H.B."/>
            <person name="Jeong H.J."/>
            <person name="Kang W.H."/>
            <person name="Kwon J.K."/>
            <person name="Shin C."/>
            <person name="Lim J.Y."/>
            <person name="Park J.H."/>
            <person name="Huh J.H."/>
            <person name="Kim J.S."/>
            <person name="Kim B.D."/>
            <person name="Cohen O."/>
            <person name="Paran I."/>
            <person name="Suh M.C."/>
            <person name="Lee S.B."/>
            <person name="Kim Y.K."/>
            <person name="Shin Y."/>
            <person name="Noh S.J."/>
            <person name="Park J."/>
            <person name="Seo Y.S."/>
            <person name="Kwon S.Y."/>
            <person name="Kim H.A."/>
            <person name="Park J.M."/>
            <person name="Kim H.J."/>
            <person name="Choi S.B."/>
            <person name="Bosland P.W."/>
            <person name="Reeves G."/>
            <person name="Jo S.H."/>
            <person name="Lee B.W."/>
            <person name="Cho H.T."/>
            <person name="Choi H.S."/>
            <person name="Lee M.S."/>
            <person name="Yu Y."/>
            <person name="Do Choi Y."/>
            <person name="Park B.S."/>
            <person name="van Deynze A."/>
            <person name="Ashrafi H."/>
            <person name="Hill T."/>
            <person name="Kim W.T."/>
            <person name="Pai H.S."/>
            <person name="Ahn H.K."/>
            <person name="Yeam I."/>
            <person name="Giovannoni J.J."/>
            <person name="Rose J.K."/>
            <person name="Sorensen I."/>
            <person name="Lee S.J."/>
            <person name="Kim R.W."/>
            <person name="Choi I.Y."/>
            <person name="Choi B.S."/>
            <person name="Lim J.S."/>
            <person name="Lee Y.H."/>
            <person name="Choi D."/>
        </authorList>
    </citation>
    <scope>NUCLEOTIDE SEQUENCE [LARGE SCALE GENOMIC DNA]</scope>
    <source>
        <strain evidence="3">cv. CM334</strain>
    </source>
</reference>
<dbReference type="InterPro" id="IPR051761">
    <property type="entry name" value="MLP-like_ligand-binding"/>
</dbReference>
<dbReference type="Gene3D" id="3.30.530.20">
    <property type="match status" value="1"/>
</dbReference>
<dbReference type="SMART" id="SM01037">
    <property type="entry name" value="Bet_v_1"/>
    <property type="match status" value="1"/>
</dbReference>
<evidence type="ECO:0000313" key="2">
    <source>
        <dbReference type="EMBL" id="PHT81391.1"/>
    </source>
</evidence>
<dbReference type="SMR" id="A0A2G2ZHJ7"/>
<dbReference type="PANTHER" id="PTHR31907">
    <property type="entry name" value="MLP-LIKE PROTEIN 423"/>
    <property type="match status" value="1"/>
</dbReference>
<accession>A0A2G2ZHJ7</accession>
<dbReference type="EMBL" id="AYRZ02000005">
    <property type="protein sequence ID" value="PHT81391.1"/>
    <property type="molecule type" value="Genomic_DNA"/>
</dbReference>
<evidence type="ECO:0000313" key="3">
    <source>
        <dbReference type="Proteomes" id="UP000222542"/>
    </source>
</evidence>
<gene>
    <name evidence="2" type="ORF">T459_14406</name>
</gene>
<dbReference type="InterPro" id="IPR023393">
    <property type="entry name" value="START-like_dom_sf"/>
</dbReference>
<name>A0A2G2ZHJ7_CAPAN</name>
<dbReference type="Gramene" id="PHT81391">
    <property type="protein sequence ID" value="PHT81391"/>
    <property type="gene ID" value="T459_14406"/>
</dbReference>
<evidence type="ECO:0000259" key="1">
    <source>
        <dbReference type="SMART" id="SM01037"/>
    </source>
</evidence>
<sequence length="147" mass="17017">MVVKGKLIFSMEVKCGGYSFHDIFHNKTHHIPKMSPSTFHHFEIHEGEIIKIGSIVGWKYIQDGKEMFLKEVVDAIDRDQSVFSRKVIEGNMLDLYSSFTLVTSYEHHWTTLALVYEKKTEDTPEPITFLSLLINMAKDMEGHLLNQ</sequence>
<dbReference type="InterPro" id="IPR000916">
    <property type="entry name" value="Bet_v_I/MLP"/>
</dbReference>
<comment type="caution">
    <text evidence="2">The sequence shown here is derived from an EMBL/GenBank/DDBJ whole genome shotgun (WGS) entry which is preliminary data.</text>
</comment>
<dbReference type="GO" id="GO:0006952">
    <property type="term" value="P:defense response"/>
    <property type="evidence" value="ECO:0007669"/>
    <property type="project" value="InterPro"/>
</dbReference>
<dbReference type="OMA" id="RWIVEYE"/>
<dbReference type="SUPFAM" id="SSF55961">
    <property type="entry name" value="Bet v1-like"/>
    <property type="match status" value="1"/>
</dbReference>
<keyword evidence="3" id="KW-1185">Reference proteome</keyword>